<keyword evidence="10 12" id="KW-0830">Ubiquinone</keyword>
<keyword evidence="11 12" id="KW-0472">Membrane</keyword>
<keyword evidence="4 12" id="KW-0813">Transport</keyword>
<dbReference type="PANTHER" id="PTHR11434">
    <property type="entry name" value="NADH-UBIQUINONE OXIDOREDUCTASE SUBUNIT ND4L"/>
    <property type="match status" value="1"/>
</dbReference>
<proteinExistence type="inferred from homology"/>
<feature type="transmembrane region" description="Helical" evidence="12">
    <location>
        <begin position="31"/>
        <end position="51"/>
    </location>
</feature>
<name>A0A851HRG3_9GAMM</name>
<dbReference type="Pfam" id="PF00420">
    <property type="entry name" value="Oxidored_q2"/>
    <property type="match status" value="1"/>
</dbReference>
<accession>A0A851HRG3</accession>
<evidence type="ECO:0000256" key="11">
    <source>
        <dbReference type="ARBA" id="ARBA00023136"/>
    </source>
</evidence>
<evidence type="ECO:0000256" key="12">
    <source>
        <dbReference type="HAMAP-Rule" id="MF_01456"/>
    </source>
</evidence>
<comment type="function">
    <text evidence="1 12">NDH-1 shuttles electrons from NADH, via FMN and iron-sulfur (Fe-S) centers, to quinones in the respiratory chain. The immediate electron acceptor for the enzyme in this species is believed to be ubiquinone. Couples the redox reaction to proton translocation (for every two electrons transferred, four hydrogen ions are translocated across the cytoplasmic membrane), and thus conserves the redox energy in a proton gradient.</text>
</comment>
<keyword evidence="13" id="KW-0560">Oxidoreductase</keyword>
<dbReference type="HAMAP" id="MF_01456">
    <property type="entry name" value="NDH1_NuoK"/>
    <property type="match status" value="1"/>
</dbReference>
<dbReference type="Proteomes" id="UP000536442">
    <property type="component" value="Unassembled WGS sequence"/>
</dbReference>
<evidence type="ECO:0000256" key="1">
    <source>
        <dbReference type="ARBA" id="ARBA00002378"/>
    </source>
</evidence>
<keyword evidence="14" id="KW-1185">Reference proteome</keyword>
<evidence type="ECO:0000256" key="3">
    <source>
        <dbReference type="ARBA" id="ARBA00010519"/>
    </source>
</evidence>
<dbReference type="NCBIfam" id="NF004320">
    <property type="entry name" value="PRK05715.1-2"/>
    <property type="match status" value="1"/>
</dbReference>
<keyword evidence="5 12" id="KW-0812">Transmembrane</keyword>
<evidence type="ECO:0000313" key="14">
    <source>
        <dbReference type="Proteomes" id="UP000536442"/>
    </source>
</evidence>
<dbReference type="InterPro" id="IPR001133">
    <property type="entry name" value="NADH_UbQ_OxRdtase_chain4L/K"/>
</dbReference>
<evidence type="ECO:0000256" key="5">
    <source>
        <dbReference type="ARBA" id="ARBA00022692"/>
    </source>
</evidence>
<dbReference type="Gene3D" id="1.10.287.3510">
    <property type="match status" value="1"/>
</dbReference>
<comment type="catalytic activity">
    <reaction evidence="12">
        <text>a quinone + NADH + 5 H(+)(in) = a quinol + NAD(+) + 4 H(+)(out)</text>
        <dbReference type="Rhea" id="RHEA:57888"/>
        <dbReference type="ChEBI" id="CHEBI:15378"/>
        <dbReference type="ChEBI" id="CHEBI:24646"/>
        <dbReference type="ChEBI" id="CHEBI:57540"/>
        <dbReference type="ChEBI" id="CHEBI:57945"/>
        <dbReference type="ChEBI" id="CHEBI:132124"/>
    </reaction>
</comment>
<feature type="transmembrane region" description="Helical" evidence="12">
    <location>
        <begin position="63"/>
        <end position="83"/>
    </location>
</feature>
<evidence type="ECO:0000313" key="13">
    <source>
        <dbReference type="EMBL" id="NWN91603.1"/>
    </source>
</evidence>
<dbReference type="GO" id="GO:0042773">
    <property type="term" value="P:ATP synthesis coupled electron transport"/>
    <property type="evidence" value="ECO:0007669"/>
    <property type="project" value="InterPro"/>
</dbReference>
<protein>
    <recommendedName>
        <fullName evidence="12">NADH-quinone oxidoreductase subunit K</fullName>
        <ecNumber evidence="12">7.1.1.-</ecNumber>
    </recommendedName>
    <alternativeName>
        <fullName evidence="12">NADH dehydrogenase I subunit K</fullName>
    </alternativeName>
    <alternativeName>
        <fullName evidence="12">NDH-1 subunit K</fullName>
    </alternativeName>
</protein>
<dbReference type="InterPro" id="IPR039428">
    <property type="entry name" value="NUOK/Mnh_C1-like"/>
</dbReference>
<dbReference type="GO" id="GO:0048038">
    <property type="term" value="F:quinone binding"/>
    <property type="evidence" value="ECO:0007669"/>
    <property type="project" value="UniProtKB-KW"/>
</dbReference>
<reference evidence="13 14" key="1">
    <citation type="submission" date="2020-03" db="EMBL/GenBank/DDBJ databases">
        <title>Metagenomic, metatranscriptomic, and metabolomic analyses revealed the key microbes and metabolic features during the fermentation of ganjang, Korean traditional soy sauce.</title>
        <authorList>
            <person name="Chun B.H."/>
            <person name="Jeon C.O."/>
        </authorList>
    </citation>
    <scope>NUCLEOTIDE SEQUENCE [LARGE SCALE GENOMIC DNA]</scope>
    <source>
        <strain evidence="13 14">KG14</strain>
    </source>
</reference>
<keyword evidence="9 12" id="KW-0520">NAD</keyword>
<dbReference type="EMBL" id="JABEVQ010000004">
    <property type="protein sequence ID" value="NWN91603.1"/>
    <property type="molecule type" value="Genomic_DNA"/>
</dbReference>
<comment type="subcellular location">
    <subcellularLocation>
        <location evidence="12">Cell membrane</location>
        <topology evidence="12">Multi-pass membrane protein</topology>
    </subcellularLocation>
    <subcellularLocation>
        <location evidence="2">Membrane</location>
        <topology evidence="2">Multi-pass membrane protein</topology>
    </subcellularLocation>
</comment>
<comment type="caution">
    <text evidence="13">The sequence shown here is derived from an EMBL/GenBank/DDBJ whole genome shotgun (WGS) entry which is preliminary data.</text>
</comment>
<dbReference type="EC" id="7.1.1.-" evidence="12"/>
<comment type="similarity">
    <text evidence="3 12">Belongs to the complex I subunit 4L family.</text>
</comment>
<dbReference type="FunFam" id="1.10.287.3510:FF:000001">
    <property type="entry name" value="NADH-quinone oxidoreductase subunit K"/>
    <property type="match status" value="1"/>
</dbReference>
<comment type="subunit">
    <text evidence="12">NDH-1 is composed of 14 different subunits. Subunits NuoA, H, J, K, L, M, N constitute the membrane sector of the complex.</text>
</comment>
<dbReference type="GO" id="GO:0050136">
    <property type="term" value="F:NADH dehydrogenase (quinone) (non-electrogenic) activity"/>
    <property type="evidence" value="ECO:0007669"/>
    <property type="project" value="UniProtKB-UniRule"/>
</dbReference>
<evidence type="ECO:0000256" key="10">
    <source>
        <dbReference type="ARBA" id="ARBA00023075"/>
    </source>
</evidence>
<dbReference type="GO" id="GO:0030964">
    <property type="term" value="C:NADH dehydrogenase complex"/>
    <property type="evidence" value="ECO:0007669"/>
    <property type="project" value="TreeGrafter"/>
</dbReference>
<sequence>MSGVPMEHGLVLAAILFALGLTGLMIRRNMIFVLMSLEIMLNAAGLAFIVAGTGWQQPEGQAMYLLVIMLAAAEASVGLALLIQLHRRFRSLDIDAVSRMRG</sequence>
<feature type="transmembrane region" description="Helical" evidence="12">
    <location>
        <begin position="6"/>
        <end position="24"/>
    </location>
</feature>
<organism evidence="13 14">
    <name type="scientific">Marinobacter adhaerens</name>
    <dbReference type="NCBI Taxonomy" id="1033846"/>
    <lineage>
        <taxon>Bacteria</taxon>
        <taxon>Pseudomonadati</taxon>
        <taxon>Pseudomonadota</taxon>
        <taxon>Gammaproteobacteria</taxon>
        <taxon>Pseudomonadales</taxon>
        <taxon>Marinobacteraceae</taxon>
        <taxon>Marinobacter</taxon>
    </lineage>
</organism>
<keyword evidence="7 12" id="KW-1278">Translocase</keyword>
<evidence type="ECO:0000256" key="6">
    <source>
        <dbReference type="ARBA" id="ARBA00022719"/>
    </source>
</evidence>
<dbReference type="PANTHER" id="PTHR11434:SF16">
    <property type="entry name" value="NADH-UBIQUINONE OXIDOREDUCTASE CHAIN 4L"/>
    <property type="match status" value="1"/>
</dbReference>
<dbReference type="AlphaFoldDB" id="A0A851HRG3"/>
<dbReference type="NCBIfam" id="NF004319">
    <property type="entry name" value="PRK05715.1-1"/>
    <property type="match status" value="1"/>
</dbReference>
<evidence type="ECO:0000256" key="7">
    <source>
        <dbReference type="ARBA" id="ARBA00022967"/>
    </source>
</evidence>
<dbReference type="GO" id="GO:0005886">
    <property type="term" value="C:plasma membrane"/>
    <property type="evidence" value="ECO:0007669"/>
    <property type="project" value="UniProtKB-SubCell"/>
</dbReference>
<evidence type="ECO:0000256" key="2">
    <source>
        <dbReference type="ARBA" id="ARBA00004141"/>
    </source>
</evidence>
<keyword evidence="6 12" id="KW-0874">Quinone</keyword>
<evidence type="ECO:0000256" key="8">
    <source>
        <dbReference type="ARBA" id="ARBA00022989"/>
    </source>
</evidence>
<evidence type="ECO:0000256" key="4">
    <source>
        <dbReference type="ARBA" id="ARBA00022448"/>
    </source>
</evidence>
<keyword evidence="8 12" id="KW-1133">Transmembrane helix</keyword>
<evidence type="ECO:0000256" key="9">
    <source>
        <dbReference type="ARBA" id="ARBA00023027"/>
    </source>
</evidence>
<gene>
    <name evidence="12 13" type="primary">nuoK</name>
    <name evidence="13" type="ORF">HLV39_08880</name>
</gene>
<keyword evidence="12" id="KW-1003">Cell membrane</keyword>